<comment type="caution">
    <text evidence="1">The sequence shown here is derived from an EMBL/GenBank/DDBJ whole genome shotgun (WGS) entry which is preliminary data.</text>
</comment>
<proteinExistence type="predicted"/>
<evidence type="ECO:0000313" key="2">
    <source>
        <dbReference type="Proteomes" id="UP001472677"/>
    </source>
</evidence>
<organism evidence="1 2">
    <name type="scientific">Hibiscus sabdariffa</name>
    <name type="common">roselle</name>
    <dbReference type="NCBI Taxonomy" id="183260"/>
    <lineage>
        <taxon>Eukaryota</taxon>
        <taxon>Viridiplantae</taxon>
        <taxon>Streptophyta</taxon>
        <taxon>Embryophyta</taxon>
        <taxon>Tracheophyta</taxon>
        <taxon>Spermatophyta</taxon>
        <taxon>Magnoliopsida</taxon>
        <taxon>eudicotyledons</taxon>
        <taxon>Gunneridae</taxon>
        <taxon>Pentapetalae</taxon>
        <taxon>rosids</taxon>
        <taxon>malvids</taxon>
        <taxon>Malvales</taxon>
        <taxon>Malvaceae</taxon>
        <taxon>Malvoideae</taxon>
        <taxon>Hibiscus</taxon>
    </lineage>
</organism>
<evidence type="ECO:0000313" key="1">
    <source>
        <dbReference type="EMBL" id="KAK8558854.1"/>
    </source>
</evidence>
<accession>A0ABR2EEC7</accession>
<dbReference type="EMBL" id="JBBPBM010000015">
    <property type="protein sequence ID" value="KAK8558854.1"/>
    <property type="molecule type" value="Genomic_DNA"/>
</dbReference>
<protein>
    <submittedName>
        <fullName evidence="1">Uncharacterized protein</fullName>
    </submittedName>
</protein>
<dbReference type="Proteomes" id="UP001472677">
    <property type="component" value="Unassembled WGS sequence"/>
</dbReference>
<sequence>MQNQDQVLSFGLKPKFPATIIGGVPRRKAIPEIGEATATLDSLSLKTPKSVLVGDHASVLLLQSWRGAC</sequence>
<reference evidence="1 2" key="1">
    <citation type="journal article" date="2024" name="G3 (Bethesda)">
        <title>Genome assembly of Hibiscus sabdariffa L. provides insights into metabolisms of medicinal natural products.</title>
        <authorList>
            <person name="Kim T."/>
        </authorList>
    </citation>
    <scope>NUCLEOTIDE SEQUENCE [LARGE SCALE GENOMIC DNA]</scope>
    <source>
        <strain evidence="1">TK-2024</strain>
        <tissue evidence="1">Old leaves</tissue>
    </source>
</reference>
<gene>
    <name evidence="1" type="ORF">V6N12_042147</name>
</gene>
<keyword evidence="2" id="KW-1185">Reference proteome</keyword>
<name>A0ABR2EEC7_9ROSI</name>